<evidence type="ECO:0000256" key="13">
    <source>
        <dbReference type="ARBA" id="ARBA00023286"/>
    </source>
</evidence>
<keyword evidence="11" id="KW-0325">Glycoprotein</keyword>
<evidence type="ECO:0000256" key="19">
    <source>
        <dbReference type="RuleBase" id="RU367118"/>
    </source>
</evidence>
<evidence type="ECO:0000256" key="9">
    <source>
        <dbReference type="ARBA" id="ARBA00023136"/>
    </source>
</evidence>
<evidence type="ECO:0000256" key="16">
    <source>
        <dbReference type="PIRSR" id="PIRSR601508-1"/>
    </source>
</evidence>
<feature type="transmembrane region" description="Helical" evidence="19">
    <location>
        <begin position="220"/>
        <end position="240"/>
    </location>
</feature>
<keyword evidence="12 19" id="KW-0628">Postsynaptic cell membrane</keyword>
<feature type="binding site" evidence="16">
    <location>
        <position position="144"/>
    </location>
    <ligand>
        <name>L-glutamate</name>
        <dbReference type="ChEBI" id="CHEBI:29985"/>
    </ligand>
</feature>
<keyword evidence="18" id="KW-1015">Disulfide bond</keyword>
<evidence type="ECO:0000256" key="15">
    <source>
        <dbReference type="ARBA" id="ARBA00034104"/>
    </source>
</evidence>
<keyword evidence="8 19" id="KW-0406">Ion transport</keyword>
<name>A0A9Q1G1C0_SYNKA</name>
<dbReference type="AlphaFoldDB" id="A0A9Q1G1C0"/>
<feature type="transmembrane region" description="Helical" evidence="19">
    <location>
        <begin position="434"/>
        <end position="454"/>
    </location>
</feature>
<feature type="binding site" evidence="16">
    <location>
        <position position="304"/>
    </location>
    <ligand>
        <name>L-glutamate</name>
        <dbReference type="ChEBI" id="CHEBI:29985"/>
    </ligand>
</feature>
<evidence type="ECO:0000256" key="18">
    <source>
        <dbReference type="PIRSR" id="PIRSR601508-3"/>
    </source>
</evidence>
<sequence>MALACPGYGCQGDICQFRWSAASDHGQASRGSALNMRATDGLTVCVTALLLARFCTAGQHTLSVPTTIKEDPYTIGKGPQQEGFCIDLLSTLAKKLDFKYNLHLVKDGRYGIMQESGNWNGMIGEVMRGEADLALAPLTITAMRERVVDMTTPFMQTGISFILRKDVVSDDSSYFGFLCPFSVETWAGIVAAYLVTALSMCVVTRLSPCEWAQPQAEDNSFTLLHSLWYAAAAFTLQGAGPHPKAVSGRVISAIWWFFTVVVLANYFANLTSMMRSDTKNIALETFEDLAKQDVIEYGSIGGSSTFNFFKYSDIPVYRKIYEHMERKKSYVKTMDEGIRRVQEGTYAFIGESVSLDLTEARHCNLTRSQEVIGMRGYGIAAPLGSPMVKNLSIAILELSESGRLNYLRNKWWASNCVEEGATGAPLKAHSLKGVFLLLGLGLGLGLLLALFELASKSHSSAKEQKKSCCTVMSNELGQRLGNRSKEKTAETPEKSKV</sequence>
<feature type="domain" description="Ionotropic glutamate receptor L-glutamate and glycine-binding" evidence="22">
    <location>
        <begin position="72"/>
        <end position="128"/>
    </location>
</feature>
<evidence type="ECO:0000256" key="6">
    <source>
        <dbReference type="ARBA" id="ARBA00022989"/>
    </source>
</evidence>
<dbReference type="FunFam" id="3.40.190.10:FF:000364">
    <property type="entry name" value="Si:dkey-183j2.10"/>
    <property type="match status" value="1"/>
</dbReference>
<keyword evidence="3 19" id="KW-1003">Cell membrane</keyword>
<evidence type="ECO:0000256" key="8">
    <source>
        <dbReference type="ARBA" id="ARBA00023065"/>
    </source>
</evidence>
<comment type="function">
    <text evidence="19">Receptor for glutamate that functions as a ligand-gated ion channel in the central nervous system and plays an important role in excitatory synaptic transmission. L-glutamate acts as an excitatory neurotransmitter at many synapses in the central nervous system.</text>
</comment>
<dbReference type="GO" id="GO:0045211">
    <property type="term" value="C:postsynaptic membrane"/>
    <property type="evidence" value="ECO:0007669"/>
    <property type="project" value="UniProtKB-SubCell"/>
</dbReference>
<keyword evidence="4 19" id="KW-0812">Transmembrane</keyword>
<dbReference type="CDD" id="cd13685">
    <property type="entry name" value="PBP2_iGluR_non_NMDA_like"/>
    <property type="match status" value="1"/>
</dbReference>
<proteinExistence type="inferred from homology"/>
<dbReference type="PANTHER" id="PTHR18966">
    <property type="entry name" value="IONOTROPIC GLUTAMATE RECEPTOR"/>
    <property type="match status" value="1"/>
</dbReference>
<gene>
    <name evidence="23" type="ORF">SKAU_G00111560</name>
</gene>
<organism evidence="23 24">
    <name type="scientific">Synaphobranchus kaupii</name>
    <name type="common">Kaup's arrowtooth eel</name>
    <dbReference type="NCBI Taxonomy" id="118154"/>
    <lineage>
        <taxon>Eukaryota</taxon>
        <taxon>Metazoa</taxon>
        <taxon>Chordata</taxon>
        <taxon>Craniata</taxon>
        <taxon>Vertebrata</taxon>
        <taxon>Euteleostomi</taxon>
        <taxon>Actinopterygii</taxon>
        <taxon>Neopterygii</taxon>
        <taxon>Teleostei</taxon>
        <taxon>Anguilliformes</taxon>
        <taxon>Synaphobranchidae</taxon>
        <taxon>Synaphobranchus</taxon>
    </lineage>
</organism>
<feature type="transmembrane region" description="Helical" evidence="19">
    <location>
        <begin position="186"/>
        <end position="208"/>
    </location>
</feature>
<evidence type="ECO:0000313" key="24">
    <source>
        <dbReference type="Proteomes" id="UP001152622"/>
    </source>
</evidence>
<comment type="subcellular location">
    <subcellularLocation>
        <location evidence="15 19">Postsynaptic cell membrane</location>
        <topology evidence="15 19">Multi-pass membrane protein</topology>
    </subcellularLocation>
</comment>
<evidence type="ECO:0000256" key="10">
    <source>
        <dbReference type="ARBA" id="ARBA00023170"/>
    </source>
</evidence>
<keyword evidence="10 19" id="KW-0675">Receptor</keyword>
<comment type="caution">
    <text evidence="23">The sequence shown here is derived from an EMBL/GenBank/DDBJ whole genome shotgun (WGS) entry which is preliminary data.</text>
</comment>
<dbReference type="SUPFAM" id="SSF53850">
    <property type="entry name" value="Periplasmic binding protein-like II"/>
    <property type="match status" value="1"/>
</dbReference>
<evidence type="ECO:0000259" key="21">
    <source>
        <dbReference type="SMART" id="SM00079"/>
    </source>
</evidence>
<protein>
    <recommendedName>
        <fullName evidence="19">Glutamate receptor</fullName>
    </recommendedName>
</protein>
<dbReference type="FunFam" id="1.10.287.70:FF:000143">
    <property type="entry name" value="Probable glutamate receptor"/>
    <property type="match status" value="1"/>
</dbReference>
<evidence type="ECO:0000256" key="17">
    <source>
        <dbReference type="PIRSR" id="PIRSR601508-2"/>
    </source>
</evidence>
<evidence type="ECO:0000256" key="2">
    <source>
        <dbReference type="ARBA" id="ARBA00022448"/>
    </source>
</evidence>
<comment type="similarity">
    <text evidence="1 19">Belongs to the glutamate-gated ion channel (TC 1.A.10.1) family.</text>
</comment>
<evidence type="ECO:0000256" key="5">
    <source>
        <dbReference type="ARBA" id="ARBA00022729"/>
    </source>
</evidence>
<feature type="disulfide bond" evidence="18">
    <location>
        <begin position="363"/>
        <end position="416"/>
    </location>
</feature>
<dbReference type="GO" id="GO:0015276">
    <property type="term" value="F:ligand-gated monoatomic ion channel activity"/>
    <property type="evidence" value="ECO:0007669"/>
    <property type="project" value="InterPro"/>
</dbReference>
<keyword evidence="13 19" id="KW-1071">Ligand-gated ion channel</keyword>
<dbReference type="SMART" id="SM00079">
    <property type="entry name" value="PBPe"/>
    <property type="match status" value="1"/>
</dbReference>
<feature type="transmembrane region" description="Helical" evidence="19">
    <location>
        <begin position="246"/>
        <end position="268"/>
    </location>
</feature>
<reference evidence="23" key="1">
    <citation type="journal article" date="2023" name="Science">
        <title>Genome structures resolve the early diversification of teleost fishes.</title>
        <authorList>
            <person name="Parey E."/>
            <person name="Louis A."/>
            <person name="Montfort J."/>
            <person name="Bouchez O."/>
            <person name="Roques C."/>
            <person name="Iampietro C."/>
            <person name="Lluch J."/>
            <person name="Castinel A."/>
            <person name="Donnadieu C."/>
            <person name="Desvignes T."/>
            <person name="Floi Bucao C."/>
            <person name="Jouanno E."/>
            <person name="Wen M."/>
            <person name="Mejri S."/>
            <person name="Dirks R."/>
            <person name="Jansen H."/>
            <person name="Henkel C."/>
            <person name="Chen W.J."/>
            <person name="Zahm M."/>
            <person name="Cabau C."/>
            <person name="Klopp C."/>
            <person name="Thompson A.W."/>
            <person name="Robinson-Rechavi M."/>
            <person name="Braasch I."/>
            <person name="Lecointre G."/>
            <person name="Bobe J."/>
            <person name="Postlethwait J.H."/>
            <person name="Berthelot C."/>
            <person name="Roest Crollius H."/>
            <person name="Guiguen Y."/>
        </authorList>
    </citation>
    <scope>NUCLEOTIDE SEQUENCE</scope>
    <source>
        <strain evidence="23">WJC10195</strain>
    </source>
</reference>
<keyword evidence="2 19" id="KW-0813">Transport</keyword>
<evidence type="ECO:0000313" key="23">
    <source>
        <dbReference type="EMBL" id="KAJ8371128.1"/>
    </source>
</evidence>
<dbReference type="EMBL" id="JAINUF010000003">
    <property type="protein sequence ID" value="KAJ8371128.1"/>
    <property type="molecule type" value="Genomic_DNA"/>
</dbReference>
<evidence type="ECO:0000256" key="20">
    <source>
        <dbReference type="SAM" id="MobiDB-lite"/>
    </source>
</evidence>
<dbReference type="GO" id="GO:0038023">
    <property type="term" value="F:signaling receptor activity"/>
    <property type="evidence" value="ECO:0007669"/>
    <property type="project" value="InterPro"/>
</dbReference>
<evidence type="ECO:0000259" key="22">
    <source>
        <dbReference type="SMART" id="SM00918"/>
    </source>
</evidence>
<dbReference type="InterPro" id="IPR015683">
    <property type="entry name" value="Ionotropic_Glu_rcpt"/>
</dbReference>
<dbReference type="Gene3D" id="3.40.190.10">
    <property type="entry name" value="Periplasmic binding protein-like II"/>
    <property type="match status" value="3"/>
</dbReference>
<dbReference type="Pfam" id="PF10613">
    <property type="entry name" value="Lig_chan-Glu_bd"/>
    <property type="match status" value="1"/>
</dbReference>
<evidence type="ECO:0000256" key="1">
    <source>
        <dbReference type="ARBA" id="ARBA00008685"/>
    </source>
</evidence>
<keyword evidence="24" id="KW-1185">Reference proteome</keyword>
<accession>A0A9Q1G1C0</accession>
<dbReference type="InterPro" id="IPR001320">
    <property type="entry name" value="Iontro_rcpt_C"/>
</dbReference>
<dbReference type="SMART" id="SM00918">
    <property type="entry name" value="Lig_chan-Glu_bd"/>
    <property type="match status" value="1"/>
</dbReference>
<feature type="compositionally biased region" description="Basic and acidic residues" evidence="20">
    <location>
        <begin position="483"/>
        <end position="497"/>
    </location>
</feature>
<evidence type="ECO:0000256" key="14">
    <source>
        <dbReference type="ARBA" id="ARBA00023303"/>
    </source>
</evidence>
<evidence type="ECO:0000256" key="7">
    <source>
        <dbReference type="ARBA" id="ARBA00023018"/>
    </source>
</evidence>
<feature type="region of interest" description="Disordered" evidence="20">
    <location>
        <begin position="474"/>
        <end position="497"/>
    </location>
</feature>
<keyword evidence="6 19" id="KW-1133">Transmembrane helix</keyword>
<keyword evidence="5" id="KW-0732">Signal</keyword>
<feature type="domain" description="Ionotropic glutamate receptor C-terminal" evidence="21">
    <location>
        <begin position="61"/>
        <end position="414"/>
    </location>
</feature>
<dbReference type="Pfam" id="PF00060">
    <property type="entry name" value="Lig_chan"/>
    <property type="match status" value="1"/>
</dbReference>
<dbReference type="Proteomes" id="UP001152622">
    <property type="component" value="Chromosome 3"/>
</dbReference>
<keyword evidence="14 19" id="KW-0407">Ion channel</keyword>
<evidence type="ECO:0000256" key="12">
    <source>
        <dbReference type="ARBA" id="ARBA00023257"/>
    </source>
</evidence>
<feature type="binding site" evidence="16">
    <location>
        <position position="305"/>
    </location>
    <ligand>
        <name>L-glutamate</name>
        <dbReference type="ChEBI" id="CHEBI:29985"/>
    </ligand>
</feature>
<dbReference type="PRINTS" id="PR00177">
    <property type="entry name" value="NMDARECEPTOR"/>
</dbReference>
<feature type="binding site" evidence="16">
    <location>
        <position position="351"/>
    </location>
    <ligand>
        <name>L-glutamate</name>
        <dbReference type="ChEBI" id="CHEBI:29985"/>
    </ligand>
</feature>
<evidence type="ECO:0000256" key="11">
    <source>
        <dbReference type="ARBA" id="ARBA00023180"/>
    </source>
</evidence>
<dbReference type="InterPro" id="IPR001508">
    <property type="entry name" value="Iono_Glu_rcpt_met"/>
</dbReference>
<dbReference type="OrthoDB" id="5984008at2759"/>
<evidence type="ECO:0000256" key="4">
    <source>
        <dbReference type="ARBA" id="ARBA00022692"/>
    </source>
</evidence>
<dbReference type="InterPro" id="IPR019594">
    <property type="entry name" value="Glu/Gly-bd"/>
</dbReference>
<feature type="site" description="Interaction with the cone snail toxin Con-ikot-ikot" evidence="17">
    <location>
        <position position="310"/>
    </location>
</feature>
<feature type="binding site" evidence="16">
    <location>
        <position position="137"/>
    </location>
    <ligand>
        <name>L-glutamate</name>
        <dbReference type="ChEBI" id="CHEBI:29985"/>
    </ligand>
</feature>
<keyword evidence="9 19" id="KW-0472">Membrane</keyword>
<feature type="site" description="Crucial to convey clamshell closure to channel opening" evidence="17">
    <location>
        <position position="283"/>
    </location>
</feature>
<feature type="binding site" evidence="16">
    <location>
        <position position="139"/>
    </location>
    <ligand>
        <name>L-glutamate</name>
        <dbReference type="ChEBI" id="CHEBI:29985"/>
    </ligand>
</feature>
<evidence type="ECO:0000256" key="3">
    <source>
        <dbReference type="ARBA" id="ARBA00022475"/>
    </source>
</evidence>
<keyword evidence="7 19" id="KW-0770">Synapse</keyword>